<gene>
    <name evidence="3" type="ORF">EV200_101314</name>
</gene>
<dbReference type="Pfam" id="PF13181">
    <property type="entry name" value="TPR_8"/>
    <property type="match status" value="2"/>
</dbReference>
<dbReference type="Proteomes" id="UP000295684">
    <property type="component" value="Unassembled WGS sequence"/>
</dbReference>
<dbReference type="SMART" id="SM00028">
    <property type="entry name" value="TPR"/>
    <property type="match status" value="5"/>
</dbReference>
<comment type="caution">
    <text evidence="3">The sequence shown here is derived from an EMBL/GenBank/DDBJ whole genome shotgun (WGS) entry which is preliminary data.</text>
</comment>
<feature type="repeat" description="TPR" evidence="1">
    <location>
        <begin position="90"/>
        <end position="123"/>
    </location>
</feature>
<dbReference type="Pfam" id="PF13432">
    <property type="entry name" value="TPR_16"/>
    <property type="match status" value="1"/>
</dbReference>
<dbReference type="EMBL" id="SLWO01000001">
    <property type="protein sequence ID" value="TCO30875.1"/>
    <property type="molecule type" value="Genomic_DNA"/>
</dbReference>
<evidence type="ECO:0000256" key="1">
    <source>
        <dbReference type="PROSITE-ProRule" id="PRU00339"/>
    </source>
</evidence>
<evidence type="ECO:0000256" key="2">
    <source>
        <dbReference type="SAM" id="SignalP"/>
    </source>
</evidence>
<dbReference type="RefSeq" id="WP_132529058.1">
    <property type="nucleotide sequence ID" value="NZ_BMJO01000001.1"/>
</dbReference>
<evidence type="ECO:0000313" key="4">
    <source>
        <dbReference type="Proteomes" id="UP000295684"/>
    </source>
</evidence>
<dbReference type="OrthoDB" id="1221582at2"/>
<feature type="chain" id="PRO_5020729010" evidence="2">
    <location>
        <begin position="20"/>
        <end position="382"/>
    </location>
</feature>
<protein>
    <submittedName>
        <fullName evidence="3">Tetratricopeptide repeat protein</fullName>
    </submittedName>
</protein>
<dbReference type="SUPFAM" id="SSF81901">
    <property type="entry name" value="HCP-like"/>
    <property type="match status" value="1"/>
</dbReference>
<keyword evidence="1" id="KW-0802">TPR repeat</keyword>
<feature type="signal peptide" evidence="2">
    <location>
        <begin position="1"/>
        <end position="19"/>
    </location>
</feature>
<dbReference type="AlphaFoldDB" id="A0A4R2HMA3"/>
<keyword evidence="2" id="KW-0732">Signal</keyword>
<accession>A0A4R2HMA3</accession>
<dbReference type="SUPFAM" id="SSF48452">
    <property type="entry name" value="TPR-like"/>
    <property type="match status" value="1"/>
</dbReference>
<name>A0A4R2HMA3_9SPHI</name>
<organism evidence="3 4">
    <name type="scientific">Pedobacter psychrotolerans</name>
    <dbReference type="NCBI Taxonomy" id="1843235"/>
    <lineage>
        <taxon>Bacteria</taxon>
        <taxon>Pseudomonadati</taxon>
        <taxon>Bacteroidota</taxon>
        <taxon>Sphingobacteriia</taxon>
        <taxon>Sphingobacteriales</taxon>
        <taxon>Sphingobacteriaceae</taxon>
        <taxon>Pedobacter</taxon>
    </lineage>
</organism>
<dbReference type="PANTHER" id="PTHR12558">
    <property type="entry name" value="CELL DIVISION CYCLE 16,23,27"/>
    <property type="match status" value="1"/>
</dbReference>
<dbReference type="PANTHER" id="PTHR12558:SF13">
    <property type="entry name" value="CELL DIVISION CYCLE PROTEIN 27 HOMOLOG"/>
    <property type="match status" value="1"/>
</dbReference>
<dbReference type="Gene3D" id="1.25.40.10">
    <property type="entry name" value="Tetratricopeptide repeat domain"/>
    <property type="match status" value="3"/>
</dbReference>
<reference evidence="3 4" key="1">
    <citation type="submission" date="2019-03" db="EMBL/GenBank/DDBJ databases">
        <title>Genomic Encyclopedia of Type Strains, Phase IV (KMG-IV): sequencing the most valuable type-strain genomes for metagenomic binning, comparative biology and taxonomic classification.</title>
        <authorList>
            <person name="Goeker M."/>
        </authorList>
    </citation>
    <scope>NUCLEOTIDE SEQUENCE [LARGE SCALE GENOMIC DNA]</scope>
    <source>
        <strain evidence="3 4">DSM 103236</strain>
    </source>
</reference>
<feature type="repeat" description="TPR" evidence="1">
    <location>
        <begin position="56"/>
        <end position="89"/>
    </location>
</feature>
<proteinExistence type="predicted"/>
<feature type="repeat" description="TPR" evidence="1">
    <location>
        <begin position="224"/>
        <end position="257"/>
    </location>
</feature>
<evidence type="ECO:0000313" key="3">
    <source>
        <dbReference type="EMBL" id="TCO30875.1"/>
    </source>
</evidence>
<dbReference type="InterPro" id="IPR019734">
    <property type="entry name" value="TPR_rpt"/>
</dbReference>
<sequence>MKNIFYSLLLMLLSQQCFAKSSTVDQEKLLDLYQNQKYAEAALYLRNIYTDNTNNQKALIQIGYCFLMASNNVEAEKYYSKAYQLQPQNLSILFSLGNISTRRGNQQMAKKYYGEIVKIDSNNFSVYKLLANLYHSVKDSMRSVYLLKANRLNPNEADIAIDLAEVHGVNQEYEKAYHVLDVAIKADIENLVLQRTKLLVANQLKKYQEVITSGEILLKDGDDATVIRDVAKAYYYTKKYDQAIKHFSKLEKLLMQNENTLYFTCLSYRYLKNYKMAAIYAKRTIEEAISPNTASYYALLGLTYEENNQFKLANAAYKKGLQFKATPTLYYRLATLYDTKLKQPKPALNYYKLYLGSKPNAEDDQVEIKFTKERIAQLNLAY</sequence>
<dbReference type="InterPro" id="IPR011990">
    <property type="entry name" value="TPR-like_helical_dom_sf"/>
</dbReference>
<dbReference type="PROSITE" id="PS50005">
    <property type="entry name" value="TPR"/>
    <property type="match status" value="3"/>
</dbReference>